<keyword evidence="1 4" id="KW-0349">Heme</keyword>
<evidence type="ECO:0000256" key="2">
    <source>
        <dbReference type="ARBA" id="ARBA00022723"/>
    </source>
</evidence>
<dbReference type="GO" id="GO:0009055">
    <property type="term" value="F:electron transfer activity"/>
    <property type="evidence" value="ECO:0007669"/>
    <property type="project" value="InterPro"/>
</dbReference>
<accession>I3ZX25</accession>
<organism evidence="7 8">
    <name type="scientific">Ornithobacterium rhinotracheale (strain ATCC 51463 / DSM 15997 / CCUG 23171 / CIP 104009 / LMG 9086)</name>
    <dbReference type="NCBI Taxonomy" id="867902"/>
    <lineage>
        <taxon>Bacteria</taxon>
        <taxon>Pseudomonadati</taxon>
        <taxon>Bacteroidota</taxon>
        <taxon>Flavobacteriia</taxon>
        <taxon>Flavobacteriales</taxon>
        <taxon>Weeksellaceae</taxon>
        <taxon>Ornithobacterium</taxon>
    </lineage>
</organism>
<dbReference type="GO" id="GO:0046872">
    <property type="term" value="F:metal ion binding"/>
    <property type="evidence" value="ECO:0007669"/>
    <property type="project" value="UniProtKB-KW"/>
</dbReference>
<dbReference type="KEGG" id="orh:Ornrh_0028"/>
<gene>
    <name evidence="7" type="ordered locus">Ornrh_0028</name>
</gene>
<keyword evidence="8" id="KW-1185">Reference proteome</keyword>
<feature type="compositionally biased region" description="Low complexity" evidence="5">
    <location>
        <begin position="24"/>
        <end position="40"/>
    </location>
</feature>
<dbReference type="HOGENOM" id="CLU_149311_0_0_10"/>
<dbReference type="EMBL" id="CP003283">
    <property type="protein sequence ID" value="AFL96259.1"/>
    <property type="molecule type" value="Genomic_DNA"/>
</dbReference>
<dbReference type="AlphaFoldDB" id="I3ZX25"/>
<dbReference type="Gene3D" id="1.10.760.10">
    <property type="entry name" value="Cytochrome c-like domain"/>
    <property type="match status" value="1"/>
</dbReference>
<dbReference type="GeneID" id="97256811"/>
<keyword evidence="3 4" id="KW-0408">Iron</keyword>
<dbReference type="Proteomes" id="UP000006051">
    <property type="component" value="Chromosome"/>
</dbReference>
<dbReference type="InterPro" id="IPR036909">
    <property type="entry name" value="Cyt_c-like_dom_sf"/>
</dbReference>
<proteinExistence type="predicted"/>
<dbReference type="GO" id="GO:0020037">
    <property type="term" value="F:heme binding"/>
    <property type="evidence" value="ECO:0007669"/>
    <property type="project" value="InterPro"/>
</dbReference>
<evidence type="ECO:0000313" key="7">
    <source>
        <dbReference type="EMBL" id="AFL96259.1"/>
    </source>
</evidence>
<dbReference type="eggNOG" id="COG2010">
    <property type="taxonomic scope" value="Bacteria"/>
</dbReference>
<dbReference type="STRING" id="867902.Ornrh_0028"/>
<dbReference type="RefSeq" id="WP_014789889.1">
    <property type="nucleotide sequence ID" value="NC_018016.1"/>
</dbReference>
<evidence type="ECO:0000256" key="5">
    <source>
        <dbReference type="SAM" id="MobiDB-lite"/>
    </source>
</evidence>
<reference evidence="7 8" key="1">
    <citation type="submission" date="2012-06" db="EMBL/GenBank/DDBJ databases">
        <title>The complete genome of Ornithobacterium rhinotracheale DSM 15997.</title>
        <authorList>
            <consortium name="US DOE Joint Genome Institute (JGI-PGF)"/>
            <person name="Lucas S."/>
            <person name="Copeland A."/>
            <person name="Lapidus A."/>
            <person name="Goodwin L."/>
            <person name="Pitluck S."/>
            <person name="Peters L."/>
            <person name="Mikhailova N."/>
            <person name="Teshima H."/>
            <person name="Kyrpides N."/>
            <person name="Mavromatis K."/>
            <person name="Pagani I."/>
            <person name="Ivanova N."/>
            <person name="Ovchinnikova G."/>
            <person name="Zeytun A."/>
            <person name="Detter J.C."/>
            <person name="Han C."/>
            <person name="Land M."/>
            <person name="Hauser L."/>
            <person name="Markowitz V."/>
            <person name="Cheng J.-F."/>
            <person name="Hugenholtz P."/>
            <person name="Woyke T."/>
            <person name="Wu D."/>
            <person name="Lang E."/>
            <person name="Kopitz M."/>
            <person name="Brambilla E."/>
            <person name="Klenk H.-P."/>
            <person name="Eisen J.A."/>
        </authorList>
    </citation>
    <scope>NUCLEOTIDE SEQUENCE [LARGE SCALE GENOMIC DNA]</scope>
    <source>
        <strain evidence="8">ATCC 51463 / DSM 15997 / CCUG 23171 / LMG 9086</strain>
    </source>
</reference>
<protein>
    <recommendedName>
        <fullName evidence="6">Cytochrome c domain-containing protein</fullName>
    </recommendedName>
</protein>
<dbReference type="SUPFAM" id="SSF46626">
    <property type="entry name" value="Cytochrome c"/>
    <property type="match status" value="1"/>
</dbReference>
<dbReference type="Pfam" id="PF00034">
    <property type="entry name" value="Cytochrom_C"/>
    <property type="match status" value="1"/>
</dbReference>
<evidence type="ECO:0000259" key="6">
    <source>
        <dbReference type="PROSITE" id="PS51007"/>
    </source>
</evidence>
<name>I3ZX25_ORNRL</name>
<evidence type="ECO:0000256" key="3">
    <source>
        <dbReference type="ARBA" id="ARBA00023004"/>
    </source>
</evidence>
<dbReference type="PROSITE" id="PS51007">
    <property type="entry name" value="CYTC"/>
    <property type="match status" value="1"/>
</dbReference>
<feature type="domain" description="Cytochrome c" evidence="6">
    <location>
        <begin position="37"/>
        <end position="134"/>
    </location>
</feature>
<keyword evidence="2 4" id="KW-0479">Metal-binding</keyword>
<dbReference type="InterPro" id="IPR009056">
    <property type="entry name" value="Cyt_c-like_dom"/>
</dbReference>
<evidence type="ECO:0000256" key="1">
    <source>
        <dbReference type="ARBA" id="ARBA00022617"/>
    </source>
</evidence>
<feature type="region of interest" description="Disordered" evidence="5">
    <location>
        <begin position="23"/>
        <end position="44"/>
    </location>
</feature>
<sequence length="145" mass="16429">MFKKITPLIFVGLSIVSCSKKETPQSSESSESVVATTPESPGGKYMKTQCYVCHHPTAPEANRAAPTLYEIKKVYLQPGVSEEQFVKEFVDFTHQPTQEAAKMKEAVKKYGLMPNNGFNREDVEAIAKYIYENDLPKPDWYQEDK</sequence>
<dbReference type="GeneID" id="71568308"/>
<evidence type="ECO:0000256" key="4">
    <source>
        <dbReference type="PROSITE-ProRule" id="PRU00433"/>
    </source>
</evidence>
<evidence type="ECO:0000313" key="8">
    <source>
        <dbReference type="Proteomes" id="UP000006051"/>
    </source>
</evidence>
<dbReference type="PROSITE" id="PS51257">
    <property type="entry name" value="PROKAR_LIPOPROTEIN"/>
    <property type="match status" value="1"/>
</dbReference>